<evidence type="ECO:0000259" key="1">
    <source>
        <dbReference type="Pfam" id="PF00723"/>
    </source>
</evidence>
<dbReference type="Gene3D" id="1.50.10.10">
    <property type="match status" value="1"/>
</dbReference>
<dbReference type="GO" id="GO:0016787">
    <property type="term" value="F:hydrolase activity"/>
    <property type="evidence" value="ECO:0007669"/>
    <property type="project" value="UniProtKB-KW"/>
</dbReference>
<dbReference type="PANTHER" id="PTHR31616:SF0">
    <property type="entry name" value="GLUCAN 1,4-ALPHA-GLUCOSIDASE"/>
    <property type="match status" value="1"/>
</dbReference>
<dbReference type="Pfam" id="PF00723">
    <property type="entry name" value="Glyco_hydro_15"/>
    <property type="match status" value="2"/>
</dbReference>
<dbReference type="SUPFAM" id="SSF48208">
    <property type="entry name" value="Six-hairpin glycosidases"/>
    <property type="match status" value="1"/>
</dbReference>
<name>A0ABV0JVI4_9CYAN</name>
<dbReference type="Pfam" id="PF09137">
    <property type="entry name" value="Glucodextran_N"/>
    <property type="match status" value="1"/>
</dbReference>
<sequence>MTLVILTKVLFSVAITKDEAFGYPGSCPIWSPSTLTFLGTAQNTTSQVWFTGFNGIIGEVFYPSVDKAATVDWQFLVGDAAKSWVDEEKQDTTSQVNLNNTRSLSWNITNKAKNGKYQIQKTIFTDPNRNTLIQQVTFAALRGTLDNFKLYTLYHPAIGNDGKSTTGYNTSYNGIGMLIAKNSTNGMASALASSLNFKKGMISSGFVGHSDGWQDLKGGKIDNTMNWTYKSATNGNIAQMAMFDLSPYANQKSVTFNLVLGFGNNETNAKKVAAETLNDNVPNMLSTYNAQWNSYTNNLNNFGGTADTQYYVAAMALKAATDKTSGAMVAGLGNPWGNSNYSICNPLGIEMQGGYHLIWPRDLYKTASALIVAGDSATASKALDWLLTTMQQPDGHFLQNAFVDGTPYWTGIQMDETAFPIILAWKLGRNDSTTYTNHIKRAADYIVKNGPWTQQERWEENAGYSPGTIASEIAALVCAADIAKVNGDTTSQTNYLAKADYWQGMVENWTFTTSGSIGNGKYFQRIDDNGNPNDGHILNISNGGGSYDERSIVDSSFLELVRHGVKPGNNP</sequence>
<evidence type="ECO:0000313" key="3">
    <source>
        <dbReference type="EMBL" id="MEP0867469.1"/>
    </source>
</evidence>
<dbReference type="InterPro" id="IPR011613">
    <property type="entry name" value="GH15-like"/>
</dbReference>
<dbReference type="InterPro" id="IPR014718">
    <property type="entry name" value="GH-type_carb-bd"/>
</dbReference>
<dbReference type="PANTHER" id="PTHR31616">
    <property type="entry name" value="TREHALASE"/>
    <property type="match status" value="1"/>
</dbReference>
<dbReference type="CDD" id="cd07430">
    <property type="entry name" value="GH15_N"/>
    <property type="match status" value="1"/>
</dbReference>
<dbReference type="InterPro" id="IPR008928">
    <property type="entry name" value="6-hairpin_glycosidase_sf"/>
</dbReference>
<feature type="domain" description="Glucodextranase N-terminal" evidence="2">
    <location>
        <begin position="20"/>
        <end position="296"/>
    </location>
</feature>
<dbReference type="RefSeq" id="WP_190419241.1">
    <property type="nucleotide sequence ID" value="NZ_JAMPKK010000072.1"/>
</dbReference>
<feature type="domain" description="GH15-like" evidence="1">
    <location>
        <begin position="308"/>
        <end position="394"/>
    </location>
</feature>
<keyword evidence="3" id="KW-0378">Hydrolase</keyword>
<evidence type="ECO:0000259" key="2">
    <source>
        <dbReference type="Pfam" id="PF09137"/>
    </source>
</evidence>
<dbReference type="InterPro" id="IPR011013">
    <property type="entry name" value="Gal_mutarotase_sf_dom"/>
</dbReference>
<dbReference type="SUPFAM" id="SSF74650">
    <property type="entry name" value="Galactose mutarotase-like"/>
    <property type="match status" value="1"/>
</dbReference>
<proteinExistence type="predicted"/>
<feature type="domain" description="GH15-like" evidence="1">
    <location>
        <begin position="398"/>
        <end position="570"/>
    </location>
</feature>
<gene>
    <name evidence="3" type="ORF">NDI37_23750</name>
</gene>
<dbReference type="Proteomes" id="UP001442494">
    <property type="component" value="Unassembled WGS sequence"/>
</dbReference>
<reference evidence="3 4" key="1">
    <citation type="submission" date="2022-04" db="EMBL/GenBank/DDBJ databases">
        <title>Positive selection, recombination, and allopatry shape intraspecific diversity of widespread and dominant cyanobacteria.</title>
        <authorList>
            <person name="Wei J."/>
            <person name="Shu W."/>
            <person name="Hu C."/>
        </authorList>
    </citation>
    <scope>NUCLEOTIDE SEQUENCE [LARGE SCALE GENOMIC DNA]</scope>
    <source>
        <strain evidence="3 4">GB2-A5</strain>
    </source>
</reference>
<dbReference type="InterPro" id="IPR012341">
    <property type="entry name" value="6hp_glycosidase-like_sf"/>
</dbReference>
<dbReference type="Gene3D" id="2.70.98.10">
    <property type="match status" value="1"/>
</dbReference>
<accession>A0ABV0JVI4</accession>
<dbReference type="InterPro" id="IPR015220">
    <property type="entry name" value="Glucodextranase_N"/>
</dbReference>
<evidence type="ECO:0000313" key="4">
    <source>
        <dbReference type="Proteomes" id="UP001442494"/>
    </source>
</evidence>
<comment type="caution">
    <text evidence="3">The sequence shown here is derived from an EMBL/GenBank/DDBJ whole genome shotgun (WGS) entry which is preliminary data.</text>
</comment>
<organism evidence="3 4">
    <name type="scientific">Funiculus sociatus GB2-A5</name>
    <dbReference type="NCBI Taxonomy" id="2933946"/>
    <lineage>
        <taxon>Bacteria</taxon>
        <taxon>Bacillati</taxon>
        <taxon>Cyanobacteriota</taxon>
        <taxon>Cyanophyceae</taxon>
        <taxon>Coleofasciculales</taxon>
        <taxon>Coleofasciculaceae</taxon>
        <taxon>Funiculus</taxon>
    </lineage>
</organism>
<protein>
    <submittedName>
        <fullName evidence="3">Glycoside hydrolase family 15 protein</fullName>
    </submittedName>
</protein>
<dbReference type="EMBL" id="JAMPKK010000072">
    <property type="protein sequence ID" value="MEP0867469.1"/>
    <property type="molecule type" value="Genomic_DNA"/>
</dbReference>
<keyword evidence="4" id="KW-1185">Reference proteome</keyword>